<dbReference type="Gene3D" id="3.20.20.370">
    <property type="entry name" value="Glycoside hydrolase/deacetylase"/>
    <property type="match status" value="1"/>
</dbReference>
<dbReference type="PROSITE" id="PS51677">
    <property type="entry name" value="NODB"/>
    <property type="match status" value="1"/>
</dbReference>
<dbReference type="PROSITE" id="PS51257">
    <property type="entry name" value="PROKAR_LIPOPROTEIN"/>
    <property type="match status" value="1"/>
</dbReference>
<reference evidence="5 6" key="1">
    <citation type="submission" date="2017-11" db="EMBL/GenBank/DDBJ databases">
        <title>Genomic Encyclopedia of Archaeal and Bacterial Type Strains, Phase II (KMG-II): From Individual Species to Whole Genera.</title>
        <authorList>
            <person name="Goeker M."/>
        </authorList>
    </citation>
    <scope>NUCLEOTIDE SEQUENCE [LARGE SCALE GENOMIC DNA]</scope>
    <source>
        <strain evidence="5 6">DSM 11115</strain>
    </source>
</reference>
<evidence type="ECO:0000313" key="6">
    <source>
        <dbReference type="Proteomes" id="UP000228535"/>
    </source>
</evidence>
<protein>
    <submittedName>
        <fullName evidence="5">Polysaccharide deacetylase</fullName>
    </submittedName>
</protein>
<accession>A0A2M9BQL4</accession>
<gene>
    <name evidence="5" type="ORF">CLV45_1670</name>
</gene>
<dbReference type="RefSeq" id="WP_100335907.1">
    <property type="nucleotide sequence ID" value="NZ_PGFA01000001.1"/>
</dbReference>
<dbReference type="PANTHER" id="PTHR34216:SF3">
    <property type="entry name" value="POLY-BETA-1,6-N-ACETYL-D-GLUCOSAMINE N-DEACETYLASE"/>
    <property type="match status" value="1"/>
</dbReference>
<evidence type="ECO:0000256" key="1">
    <source>
        <dbReference type="ARBA" id="ARBA00004613"/>
    </source>
</evidence>
<dbReference type="GO" id="GO:0016810">
    <property type="term" value="F:hydrolase activity, acting on carbon-nitrogen (but not peptide) bonds"/>
    <property type="evidence" value="ECO:0007669"/>
    <property type="project" value="InterPro"/>
</dbReference>
<dbReference type="GO" id="GO:0005576">
    <property type="term" value="C:extracellular region"/>
    <property type="evidence" value="ECO:0007669"/>
    <property type="project" value="UniProtKB-SubCell"/>
</dbReference>
<dbReference type="OrthoDB" id="9778320at2"/>
<dbReference type="AlphaFoldDB" id="A0A2M9BQL4"/>
<evidence type="ECO:0000313" key="5">
    <source>
        <dbReference type="EMBL" id="PJJ60245.1"/>
    </source>
</evidence>
<dbReference type="Proteomes" id="UP000228535">
    <property type="component" value="Unassembled WGS sequence"/>
</dbReference>
<name>A0A2M9BQL4_9BACT</name>
<comment type="caution">
    <text evidence="5">The sequence shown here is derived from an EMBL/GenBank/DDBJ whole genome shotgun (WGS) entry which is preliminary data.</text>
</comment>
<feature type="signal peptide" evidence="3">
    <location>
        <begin position="1"/>
        <end position="23"/>
    </location>
</feature>
<dbReference type="SUPFAM" id="SSF88713">
    <property type="entry name" value="Glycoside hydrolase/deacetylase"/>
    <property type="match status" value="1"/>
</dbReference>
<dbReference type="CDD" id="cd10918">
    <property type="entry name" value="CE4_NodB_like_5s_6s"/>
    <property type="match status" value="1"/>
</dbReference>
<organism evidence="5 6">
    <name type="scientific">Hymenobacter chitinivorans DSM 11115</name>
    <dbReference type="NCBI Taxonomy" id="1121954"/>
    <lineage>
        <taxon>Bacteria</taxon>
        <taxon>Pseudomonadati</taxon>
        <taxon>Bacteroidota</taxon>
        <taxon>Cytophagia</taxon>
        <taxon>Cytophagales</taxon>
        <taxon>Hymenobacteraceae</taxon>
        <taxon>Hymenobacter</taxon>
    </lineage>
</organism>
<dbReference type="GO" id="GO:0005975">
    <property type="term" value="P:carbohydrate metabolic process"/>
    <property type="evidence" value="ECO:0007669"/>
    <property type="project" value="InterPro"/>
</dbReference>
<dbReference type="PANTHER" id="PTHR34216">
    <property type="match status" value="1"/>
</dbReference>
<dbReference type="InterPro" id="IPR002509">
    <property type="entry name" value="NODB_dom"/>
</dbReference>
<comment type="subcellular location">
    <subcellularLocation>
        <location evidence="1">Secreted</location>
    </subcellularLocation>
</comment>
<evidence type="ECO:0000256" key="2">
    <source>
        <dbReference type="ARBA" id="ARBA00022729"/>
    </source>
</evidence>
<dbReference type="InterPro" id="IPR011330">
    <property type="entry name" value="Glyco_hydro/deAcase_b/a-brl"/>
</dbReference>
<dbReference type="Pfam" id="PF01522">
    <property type="entry name" value="Polysacc_deac_1"/>
    <property type="match status" value="1"/>
</dbReference>
<feature type="domain" description="NodB homology" evidence="4">
    <location>
        <begin position="154"/>
        <end position="313"/>
    </location>
</feature>
<proteinExistence type="predicted"/>
<sequence length="313" mass="34386">MILFRTPLFVAAAALAASSFLTACDTKPATASEAGSPTAEAVTSDSAATAAAMSGTAATATDEANATPAPDPSSIPANKIADAATITARPQVPILCYHQIRDWRAKDSKGAKDYIVPVQQFKDQIKMLADSGYHTILPDQLYAYLTTGAKLPSKPIMLTFDDTDLDQFTVAKPTLDKYGYKAVYFVMTVSLGRPNYMSKAQVKQLSDEGNVIGSHTWDHHNVKKYQGQDWVTQIEKPTKTLEEITGKDIKYFAYPFGLWNPEAIPQLKQRGMVAAFVLAEKRDQQDPLFTIRRIIASGYWKPRTLHNSIVQSF</sequence>
<evidence type="ECO:0000259" key="4">
    <source>
        <dbReference type="PROSITE" id="PS51677"/>
    </source>
</evidence>
<evidence type="ECO:0000256" key="3">
    <source>
        <dbReference type="SAM" id="SignalP"/>
    </source>
</evidence>
<keyword evidence="2 3" id="KW-0732">Signal</keyword>
<keyword evidence="6" id="KW-1185">Reference proteome</keyword>
<feature type="chain" id="PRO_5014941981" evidence="3">
    <location>
        <begin position="24"/>
        <end position="313"/>
    </location>
</feature>
<dbReference type="InterPro" id="IPR051398">
    <property type="entry name" value="Polysacch_Deacetylase"/>
</dbReference>
<dbReference type="EMBL" id="PGFA01000001">
    <property type="protein sequence ID" value="PJJ60245.1"/>
    <property type="molecule type" value="Genomic_DNA"/>
</dbReference>